<gene>
    <name evidence="1" type="ORF">DERF_011175</name>
</gene>
<dbReference type="EMBL" id="ASGP02000005">
    <property type="protein sequence ID" value="KAH9506442.1"/>
    <property type="molecule type" value="Genomic_DNA"/>
</dbReference>
<protein>
    <submittedName>
        <fullName evidence="1">Uncharacterized protein</fullName>
    </submittedName>
</protein>
<dbReference type="AlphaFoldDB" id="A0A922HUE9"/>
<name>A0A922HUE9_DERFA</name>
<reference evidence="1" key="1">
    <citation type="submission" date="2013-05" db="EMBL/GenBank/DDBJ databases">
        <authorList>
            <person name="Yim A.K.Y."/>
            <person name="Chan T.F."/>
            <person name="Ji K.M."/>
            <person name="Liu X.Y."/>
            <person name="Zhou J.W."/>
            <person name="Li R.Q."/>
            <person name="Yang K.Y."/>
            <person name="Li J."/>
            <person name="Li M."/>
            <person name="Law P.T.W."/>
            <person name="Wu Y.L."/>
            <person name="Cai Z.L."/>
            <person name="Qin H."/>
            <person name="Bao Y."/>
            <person name="Leung R.K.K."/>
            <person name="Ng P.K.S."/>
            <person name="Zou J."/>
            <person name="Zhong X.J."/>
            <person name="Ran P.X."/>
            <person name="Zhong N.S."/>
            <person name="Liu Z.G."/>
            <person name="Tsui S.K.W."/>
        </authorList>
    </citation>
    <scope>NUCLEOTIDE SEQUENCE</scope>
    <source>
        <strain evidence="1">Derf</strain>
        <tissue evidence="1">Whole organism</tissue>
    </source>
</reference>
<organism evidence="1 2">
    <name type="scientific">Dermatophagoides farinae</name>
    <name type="common">American house dust mite</name>
    <dbReference type="NCBI Taxonomy" id="6954"/>
    <lineage>
        <taxon>Eukaryota</taxon>
        <taxon>Metazoa</taxon>
        <taxon>Ecdysozoa</taxon>
        <taxon>Arthropoda</taxon>
        <taxon>Chelicerata</taxon>
        <taxon>Arachnida</taxon>
        <taxon>Acari</taxon>
        <taxon>Acariformes</taxon>
        <taxon>Sarcoptiformes</taxon>
        <taxon>Astigmata</taxon>
        <taxon>Psoroptidia</taxon>
        <taxon>Analgoidea</taxon>
        <taxon>Pyroglyphidae</taxon>
        <taxon>Dermatophagoidinae</taxon>
        <taxon>Dermatophagoides</taxon>
    </lineage>
</organism>
<evidence type="ECO:0000313" key="2">
    <source>
        <dbReference type="Proteomes" id="UP000790347"/>
    </source>
</evidence>
<dbReference type="Proteomes" id="UP000790347">
    <property type="component" value="Unassembled WGS sequence"/>
</dbReference>
<keyword evidence="2" id="KW-1185">Reference proteome</keyword>
<sequence length="61" mass="7104">MNIIENDSKIRLIIWFQKSSHSLYCNQYGRYITNNGILPSACITITMIDIELQMKPRMAVI</sequence>
<accession>A0A922HUE9</accession>
<evidence type="ECO:0000313" key="1">
    <source>
        <dbReference type="EMBL" id="KAH9506442.1"/>
    </source>
</evidence>
<proteinExistence type="predicted"/>
<reference evidence="1" key="2">
    <citation type="journal article" date="2022" name="Res Sq">
        <title>Comparative Genomics Reveals Insights into the Divergent Evolution of Astigmatic Mites and Household Pest Adaptations.</title>
        <authorList>
            <person name="Xiong Q."/>
            <person name="Wan A.T.-Y."/>
            <person name="Liu X.-Y."/>
            <person name="Fung C.S.-H."/>
            <person name="Xiao X."/>
            <person name="Malainual N."/>
            <person name="Hou J."/>
            <person name="Wang L."/>
            <person name="Wang M."/>
            <person name="Yang K."/>
            <person name="Cui Y."/>
            <person name="Leung E."/>
            <person name="Nong W."/>
            <person name="Shin S.-K."/>
            <person name="Au S."/>
            <person name="Jeong K.Y."/>
            <person name="Chew F.T."/>
            <person name="Hui J."/>
            <person name="Leung T.F."/>
            <person name="Tungtrongchitr A."/>
            <person name="Zhong N."/>
            <person name="Liu Z."/>
            <person name="Tsui S."/>
        </authorList>
    </citation>
    <scope>NUCLEOTIDE SEQUENCE</scope>
    <source>
        <strain evidence="1">Derf</strain>
        <tissue evidence="1">Whole organism</tissue>
    </source>
</reference>
<comment type="caution">
    <text evidence="1">The sequence shown here is derived from an EMBL/GenBank/DDBJ whole genome shotgun (WGS) entry which is preliminary data.</text>
</comment>